<dbReference type="GO" id="GO:0016226">
    <property type="term" value="P:iron-sulfur cluster assembly"/>
    <property type="evidence" value="ECO:0007669"/>
    <property type="project" value="InterPro"/>
</dbReference>
<comment type="subcellular location">
    <subcellularLocation>
        <location evidence="1">Mitochondrion</location>
    </subcellularLocation>
</comment>
<feature type="domain" description="Core" evidence="6">
    <location>
        <begin position="125"/>
        <end position="226"/>
    </location>
</feature>
<sequence length="233" mass="25017">MTACPSCIARLPRAVFQRSRPAATFSTAFRIRSCAASTASGSPCLQRTLTTSSRPRSFLTFHSPVSASSPQLILARSSVVVRQLRFSSSAAAAETMASPGTDANASSSLKIHNPQFDDAGKELTVDITDKAVKQLKHIATRDKNPLQALRITVDSGGCHGYQYLLDLTDEVNEDDVVFDKDGARVIIDTITLPMVSGSRIDFIEELIGSAFKVLANPHAAHSCGCDTSFEIKI</sequence>
<dbReference type="PANTHER" id="PTHR43011">
    <property type="entry name" value="IRON-SULFUR CLUSTER ASSEMBLY 2 HOMOLOG, MITOCHONDRIAL"/>
    <property type="match status" value="1"/>
</dbReference>
<evidence type="ECO:0000259" key="6">
    <source>
        <dbReference type="Pfam" id="PF01521"/>
    </source>
</evidence>
<accession>A0A9P8A0Y1</accession>
<dbReference type="Proteomes" id="UP000717515">
    <property type="component" value="Unassembled WGS sequence"/>
</dbReference>
<dbReference type="EMBL" id="JAIFTL010000175">
    <property type="protein sequence ID" value="KAG9321919.1"/>
    <property type="molecule type" value="Genomic_DNA"/>
</dbReference>
<dbReference type="Gene3D" id="2.60.300.12">
    <property type="entry name" value="HesB-like domain"/>
    <property type="match status" value="1"/>
</dbReference>
<gene>
    <name evidence="7" type="ORF">KVV02_004494</name>
</gene>
<dbReference type="SUPFAM" id="SSF89360">
    <property type="entry name" value="HesB-like domain"/>
    <property type="match status" value="1"/>
</dbReference>
<evidence type="ECO:0000313" key="8">
    <source>
        <dbReference type="Proteomes" id="UP000717515"/>
    </source>
</evidence>
<evidence type="ECO:0000256" key="2">
    <source>
        <dbReference type="ARBA" id="ARBA00006718"/>
    </source>
</evidence>
<dbReference type="PANTHER" id="PTHR43011:SF1">
    <property type="entry name" value="IRON-SULFUR CLUSTER ASSEMBLY 2 HOMOLOG, MITOCHONDRIAL"/>
    <property type="match status" value="1"/>
</dbReference>
<dbReference type="InterPro" id="IPR016092">
    <property type="entry name" value="ATAP"/>
</dbReference>
<evidence type="ECO:0000256" key="3">
    <source>
        <dbReference type="ARBA" id="ARBA00022723"/>
    </source>
</evidence>
<proteinExistence type="inferred from homology"/>
<evidence type="ECO:0000256" key="1">
    <source>
        <dbReference type="ARBA" id="ARBA00004173"/>
    </source>
</evidence>
<dbReference type="NCBIfam" id="TIGR00049">
    <property type="entry name" value="iron-sulfur cluster assembly accessory protein"/>
    <property type="match status" value="1"/>
</dbReference>
<dbReference type="GO" id="GO:0120510">
    <property type="term" value="C:mitochondrial [4Fe-4S] assembly complex"/>
    <property type="evidence" value="ECO:0007669"/>
    <property type="project" value="UniProtKB-ARBA"/>
</dbReference>
<keyword evidence="4" id="KW-0408">Iron</keyword>
<keyword evidence="5" id="KW-0496">Mitochondrion</keyword>
<dbReference type="Pfam" id="PF01521">
    <property type="entry name" value="Fe-S_biosyn"/>
    <property type="match status" value="1"/>
</dbReference>
<dbReference type="GO" id="GO:0051539">
    <property type="term" value="F:4 iron, 4 sulfur cluster binding"/>
    <property type="evidence" value="ECO:0007669"/>
    <property type="project" value="TreeGrafter"/>
</dbReference>
<keyword evidence="3" id="KW-0479">Metal-binding</keyword>
<dbReference type="GO" id="GO:0005506">
    <property type="term" value="F:iron ion binding"/>
    <property type="evidence" value="ECO:0007669"/>
    <property type="project" value="TreeGrafter"/>
</dbReference>
<dbReference type="InterPro" id="IPR000361">
    <property type="entry name" value="ATAP_core_dom"/>
</dbReference>
<dbReference type="AlphaFoldDB" id="A0A9P8A0Y1"/>
<comment type="caution">
    <text evidence="7">The sequence shown here is derived from an EMBL/GenBank/DDBJ whole genome shotgun (WGS) entry which is preliminary data.</text>
</comment>
<comment type="similarity">
    <text evidence="2">Belongs to the HesB/IscA family.</text>
</comment>
<dbReference type="GO" id="GO:0051537">
    <property type="term" value="F:2 iron, 2 sulfur cluster binding"/>
    <property type="evidence" value="ECO:0007669"/>
    <property type="project" value="TreeGrafter"/>
</dbReference>
<organism evidence="7 8">
    <name type="scientific">Mortierella alpina</name>
    <name type="common">Oleaginous fungus</name>
    <name type="synonym">Mortierella renispora</name>
    <dbReference type="NCBI Taxonomy" id="64518"/>
    <lineage>
        <taxon>Eukaryota</taxon>
        <taxon>Fungi</taxon>
        <taxon>Fungi incertae sedis</taxon>
        <taxon>Mucoromycota</taxon>
        <taxon>Mortierellomycotina</taxon>
        <taxon>Mortierellomycetes</taxon>
        <taxon>Mortierellales</taxon>
        <taxon>Mortierellaceae</taxon>
        <taxon>Mortierella</taxon>
    </lineage>
</organism>
<protein>
    <recommendedName>
        <fullName evidence="6">Core domain-containing protein</fullName>
    </recommendedName>
</protein>
<reference evidence="7" key="1">
    <citation type="submission" date="2021-07" db="EMBL/GenBank/DDBJ databases">
        <title>Draft genome of Mortierella alpina, strain LL118, isolated from an aspen leaf litter sample.</title>
        <authorList>
            <person name="Yang S."/>
            <person name="Vinatzer B.A."/>
        </authorList>
    </citation>
    <scope>NUCLEOTIDE SEQUENCE</scope>
    <source>
        <strain evidence="7">LL118</strain>
    </source>
</reference>
<name>A0A9P8A0Y1_MORAP</name>
<dbReference type="FunFam" id="2.60.300.12:FF:000006">
    <property type="entry name" value="Iron-sulfur cluster assembly 2 mitochondrial"/>
    <property type="match status" value="1"/>
</dbReference>
<evidence type="ECO:0000256" key="5">
    <source>
        <dbReference type="ARBA" id="ARBA00023128"/>
    </source>
</evidence>
<evidence type="ECO:0000313" key="7">
    <source>
        <dbReference type="EMBL" id="KAG9321919.1"/>
    </source>
</evidence>
<dbReference type="InterPro" id="IPR035903">
    <property type="entry name" value="HesB-like_dom_sf"/>
</dbReference>
<evidence type="ECO:0000256" key="4">
    <source>
        <dbReference type="ARBA" id="ARBA00023004"/>
    </source>
</evidence>